<evidence type="ECO:0000313" key="1">
    <source>
        <dbReference type="EMBL" id="MQL69214.1"/>
    </source>
</evidence>
<sequence length="143" mass="16295">MVPCACGSDAEVRPDLDVCAKHGRCWLGGQQRETGENGAYESSKIYKAKTKTFHERHIHRNFFEVHDKVWLFNSRLRLFSGKLKSRQDGLYSVVKTCDNGAIMILDPKTGQSFTVKGQRLKHFFESPLFLKMDSTKLAEPNEA</sequence>
<comment type="caution">
    <text evidence="1">The sequence shown here is derived from an EMBL/GenBank/DDBJ whole genome shotgun (WGS) entry which is preliminary data.</text>
</comment>
<dbReference type="Proteomes" id="UP000652761">
    <property type="component" value="Unassembled WGS sequence"/>
</dbReference>
<protein>
    <submittedName>
        <fullName evidence="1">Uncharacterized protein</fullName>
    </submittedName>
</protein>
<keyword evidence="2" id="KW-1185">Reference proteome</keyword>
<dbReference type="EMBL" id="NMUH01000031">
    <property type="protein sequence ID" value="MQL69214.1"/>
    <property type="molecule type" value="Genomic_DNA"/>
</dbReference>
<proteinExistence type="predicted"/>
<dbReference type="AlphaFoldDB" id="A0A843TI39"/>
<accession>A0A843TI39</accession>
<dbReference type="OrthoDB" id="670199at2759"/>
<gene>
    <name evidence="1" type="ORF">Taro_001497</name>
</gene>
<organism evidence="1 2">
    <name type="scientific">Colocasia esculenta</name>
    <name type="common">Wild taro</name>
    <name type="synonym">Arum esculentum</name>
    <dbReference type="NCBI Taxonomy" id="4460"/>
    <lineage>
        <taxon>Eukaryota</taxon>
        <taxon>Viridiplantae</taxon>
        <taxon>Streptophyta</taxon>
        <taxon>Embryophyta</taxon>
        <taxon>Tracheophyta</taxon>
        <taxon>Spermatophyta</taxon>
        <taxon>Magnoliopsida</taxon>
        <taxon>Liliopsida</taxon>
        <taxon>Araceae</taxon>
        <taxon>Aroideae</taxon>
        <taxon>Colocasieae</taxon>
        <taxon>Colocasia</taxon>
    </lineage>
</organism>
<reference evidence="1" key="1">
    <citation type="submission" date="2017-07" db="EMBL/GenBank/DDBJ databases">
        <title>Taro Niue Genome Assembly and Annotation.</title>
        <authorList>
            <person name="Atibalentja N."/>
            <person name="Keating K."/>
            <person name="Fields C.J."/>
        </authorList>
    </citation>
    <scope>NUCLEOTIDE SEQUENCE</scope>
    <source>
        <strain evidence="1">Niue_2</strain>
        <tissue evidence="1">Leaf</tissue>
    </source>
</reference>
<name>A0A843TI39_COLES</name>
<evidence type="ECO:0000313" key="2">
    <source>
        <dbReference type="Proteomes" id="UP000652761"/>
    </source>
</evidence>